<evidence type="ECO:0000256" key="2">
    <source>
        <dbReference type="ARBA" id="ARBA00023043"/>
    </source>
</evidence>
<organism evidence="5 6">
    <name type="scientific">Orchesella dallaii</name>
    <dbReference type="NCBI Taxonomy" id="48710"/>
    <lineage>
        <taxon>Eukaryota</taxon>
        <taxon>Metazoa</taxon>
        <taxon>Ecdysozoa</taxon>
        <taxon>Arthropoda</taxon>
        <taxon>Hexapoda</taxon>
        <taxon>Collembola</taxon>
        <taxon>Entomobryomorpha</taxon>
        <taxon>Entomobryoidea</taxon>
        <taxon>Orchesellidae</taxon>
        <taxon>Orchesellinae</taxon>
        <taxon>Orchesella</taxon>
    </lineage>
</organism>
<keyword evidence="2 3" id="KW-0040">ANK repeat</keyword>
<accession>A0ABP1S8W0</accession>
<comment type="caution">
    <text evidence="5">The sequence shown here is derived from an EMBL/GenBank/DDBJ whole genome shotgun (WGS) entry which is preliminary data.</text>
</comment>
<dbReference type="PROSITE" id="PS50837">
    <property type="entry name" value="NACHT"/>
    <property type="match status" value="1"/>
</dbReference>
<feature type="repeat" description="ANK" evidence="3">
    <location>
        <begin position="908"/>
        <end position="942"/>
    </location>
</feature>
<dbReference type="Proteomes" id="UP001642540">
    <property type="component" value="Unassembled WGS sequence"/>
</dbReference>
<dbReference type="SUPFAM" id="SSF48403">
    <property type="entry name" value="Ankyrin repeat"/>
    <property type="match status" value="2"/>
</dbReference>
<dbReference type="SMART" id="SM00248">
    <property type="entry name" value="ANK"/>
    <property type="match status" value="13"/>
</dbReference>
<gene>
    <name evidence="5" type="ORF">ODALV1_LOCUS31051</name>
</gene>
<keyword evidence="1" id="KW-0677">Repeat</keyword>
<dbReference type="PROSITE" id="PS50088">
    <property type="entry name" value="ANK_REPEAT"/>
    <property type="match status" value="2"/>
</dbReference>
<proteinExistence type="predicted"/>
<dbReference type="InterPro" id="IPR027417">
    <property type="entry name" value="P-loop_NTPase"/>
</dbReference>
<dbReference type="Pfam" id="PF05729">
    <property type="entry name" value="NACHT"/>
    <property type="match status" value="1"/>
</dbReference>
<feature type="repeat" description="ANK" evidence="3">
    <location>
        <begin position="2018"/>
        <end position="2050"/>
    </location>
</feature>
<sequence length="2083" mass="237534">MNQWEREIILANLPELISFTRCNSTLLSILTASQILSKEDEAVLEAKLKSDGSITQTKFLYEITISRKGGFHALMTALDETSQTGALKILEHGIKRQLKLNLTTILSQQLLSFQGNEVALNDILDGLEPEVQQQIGLSYLTHKPNLYVKIKDTIPKQPMYYIPRCLTTRSHLNPTLFQKPGKNVFVIRRIQLHELSSLAGNNGTDLSSNQIEALTKQFILLEYEDDFEKICEVSNGIPVHLIDHNDGQFTWVRSHGNLIGLQGFVHKKQKKLTEEELVSESLTSNQPVCVSDAPGMGKTLLLSRIAHYIKQKRPNELVQFIVFSELVHKFKNSRQTDLSEIIDFIAEQSCEIEFGREIVRQLIKCETTTTNLIFDGFDEVLSSQLETAKIILRTISELKSVRVYVATRPHMRNELENTLGVFSYNIQAFGKFEQIEFLVGYWQNQCCAKRSDLLKNFAENCLTTFKESMKDFELGIAGIPLQCLLLAEVYKYDAIKFSNPEKTLTNLQTSNICQAKSIFGMYESLMDMRFSRFGKNKNRLMEQHIYAALQLLFPATTKHLEENLIIKKFIETTELYSIGILEKTGNANETTRFLHRTFAEYFVGMFVAKNMTGDNEKFNCFLNVVLQTTQSREHLLTTSKIGECKPISSACFQYPTICYFINAHLKLHQKSLHSNKTWLNKTISTSIYDKLAACIVHDCPALYSQILEVNSNGSPVFAEEVDSQNLIILSAKHSGFEFFKMIHQSIPNNSTGKPFPSQIWACSPKFLITPLHIAVERGDFTITEYLLNPMKDSEIKQLQYIMHCCIAGSASHDKIDEKLQIIKLLLKRCKDWVNESFPDGTTPILNSNSSFKLIKELIEAGTNINALSSNGSMFHRLIEGELTPEICQEFVLFLQKWGFNEINSVDSKHRTPLHITVLKTDLFSKTLRLFHEMGANINAVDYRGDSVLFYAIRGKRSANFINHLVFFGVDISHKNSCNENVLHLCAKYGNQQTFEYFLNSSAIFDPLESPQQNGTSSVFSSFNNMTNSRDPIISKNLVLLFLFTMNEGKCFSVRIIKLMQQKGLPLSNELASEALKAILCNRNLQDWELGRNFVETVDYLIASGGVVTCRYSRNPWVLEATHRNVQRFADATQCDGIFLEELCKRGVIKDKEKELFIGQSTASYKNICISVKTSSFEKTCSSLLACNQRNAFAILKQCLQTDMVNSSKFITHPNGMLDFIQSKEEMVIILQSWDLVLTIERLTDTIDPNLVAISGNYQYSQFPKANLLLLLFEVGQPTTPMIEHLKTLGTKTVCVCSCSSIDIGEVEGCALMTDEISWEDLSTEYQQEIALDLCFTAFGINHYFSGEEGIIHISSLKNELLVAFIRCKQAVFKGVENHPHKHGRGVLSKNIFDYILPDKLLFYGITEDALRTFTKFGHRIATFDFGINIENVDYVIIEKEQEYHEIVKKTEDTVHLIQYLKEERQFVMVRSSGNDMEIQRFIEKKICAEFPACRCHHTTADLNIHFQKPTFGYKNRTCFNFYEIPFKMRKFVGLQDTYELLELSGLFKTKFEGGFELLDFDHSSSHAHQTAEIINSWLLNVKCDKNQWKMLHKIALHSYLLTPGLNFPVSDIEMYIEKGILKKRLGSLAFSHNAFSLFLVANLVLGIDTIDEAGLTELRNKLLRDCLETQSVSFPFKITPPRFYLDGITSFTFKNRRLFQFIDYILSEQTQPSTLELKTYLSDNFDMETLQSWIFACVQSNHFNLLEILLSLGSYSKLFESNELVLLAVKYADILVINLILEKFTAQTGKTINDIKLKHYSLPSLCLLHVAALRGNYLIMNFLVHRCDEYSSTKLSDTKDILKFCVVDTNNLLPVQLNERKQMIDFLIQTEFILITEETKFSLMDVSDLRIHVDLFIHLLKYGLNIDCINKNELLFDYPRILDCQGYDNFMRHIYSTMGPNILHTCGPRKITLLHFAVKNFDLLDSTLELFSTAKVDFNSVDMEDNPVLFYAVKGFRSASLIEKLVQRGANMHTRNGNGTTVLHVAAGCGNLTAARYLISLGCKINARDNDNDTPLHKAMKYCKTNTSKILKLLTCHGTDVVE</sequence>
<dbReference type="SUPFAM" id="SSF52540">
    <property type="entry name" value="P-loop containing nucleoside triphosphate hydrolases"/>
    <property type="match status" value="1"/>
</dbReference>
<evidence type="ECO:0000259" key="4">
    <source>
        <dbReference type="PROSITE" id="PS50837"/>
    </source>
</evidence>
<reference evidence="5 6" key="1">
    <citation type="submission" date="2024-08" db="EMBL/GenBank/DDBJ databases">
        <authorList>
            <person name="Cucini C."/>
            <person name="Frati F."/>
        </authorList>
    </citation>
    <scope>NUCLEOTIDE SEQUENCE [LARGE SCALE GENOMIC DNA]</scope>
</reference>
<dbReference type="Gene3D" id="1.25.40.20">
    <property type="entry name" value="Ankyrin repeat-containing domain"/>
    <property type="match status" value="2"/>
</dbReference>
<evidence type="ECO:0000256" key="1">
    <source>
        <dbReference type="ARBA" id="ARBA00022737"/>
    </source>
</evidence>
<keyword evidence="6" id="KW-1185">Reference proteome</keyword>
<dbReference type="PROSITE" id="PS50297">
    <property type="entry name" value="ANK_REP_REGION"/>
    <property type="match status" value="1"/>
</dbReference>
<dbReference type="PANTHER" id="PTHR24198:SF165">
    <property type="entry name" value="ANKYRIN REPEAT-CONTAINING PROTEIN-RELATED"/>
    <property type="match status" value="1"/>
</dbReference>
<evidence type="ECO:0000313" key="6">
    <source>
        <dbReference type="Proteomes" id="UP001642540"/>
    </source>
</evidence>
<evidence type="ECO:0000256" key="3">
    <source>
        <dbReference type="PROSITE-ProRule" id="PRU00023"/>
    </source>
</evidence>
<evidence type="ECO:0000313" key="5">
    <source>
        <dbReference type="EMBL" id="CAL8147150.1"/>
    </source>
</evidence>
<dbReference type="InterPro" id="IPR007111">
    <property type="entry name" value="NACHT_NTPase"/>
</dbReference>
<dbReference type="Gene3D" id="3.40.50.300">
    <property type="entry name" value="P-loop containing nucleotide triphosphate hydrolases"/>
    <property type="match status" value="1"/>
</dbReference>
<dbReference type="InterPro" id="IPR002110">
    <property type="entry name" value="Ankyrin_rpt"/>
</dbReference>
<dbReference type="InterPro" id="IPR036770">
    <property type="entry name" value="Ankyrin_rpt-contain_sf"/>
</dbReference>
<dbReference type="PANTHER" id="PTHR24198">
    <property type="entry name" value="ANKYRIN REPEAT AND PROTEIN KINASE DOMAIN-CONTAINING PROTEIN"/>
    <property type="match status" value="1"/>
</dbReference>
<dbReference type="EMBL" id="CAXLJM020000164">
    <property type="protein sequence ID" value="CAL8147150.1"/>
    <property type="molecule type" value="Genomic_DNA"/>
</dbReference>
<protein>
    <recommendedName>
        <fullName evidence="4">NACHT domain-containing protein</fullName>
    </recommendedName>
</protein>
<feature type="domain" description="NACHT" evidence="4">
    <location>
        <begin position="286"/>
        <end position="409"/>
    </location>
</feature>
<name>A0ABP1S8W0_9HEXA</name>
<dbReference type="Pfam" id="PF12796">
    <property type="entry name" value="Ank_2"/>
    <property type="match status" value="1"/>
</dbReference>